<dbReference type="Proteomes" id="UP000026915">
    <property type="component" value="Chromosome 2"/>
</dbReference>
<name>A0A061E449_THECC</name>
<comment type="similarity">
    <text evidence="1">Belongs to the PPR family. P subfamily.</text>
</comment>
<keyword evidence="3" id="KW-1185">Reference proteome</keyword>
<sequence length="111" mass="12930">MGFMEHNQMPKAVEMLKKAMSVGRRGWRPRSMVFAACLDYLEEQGDGRGMEEMICLLKNSGPLTRDMYHRLLRCRIQTVSEIVDQMKVEGFVADKETHDILESITSLWPHW</sequence>
<dbReference type="InParanoid" id="A0A061E449"/>
<organism evidence="2 3">
    <name type="scientific">Theobroma cacao</name>
    <name type="common">Cacao</name>
    <name type="synonym">Cocoa</name>
    <dbReference type="NCBI Taxonomy" id="3641"/>
    <lineage>
        <taxon>Eukaryota</taxon>
        <taxon>Viridiplantae</taxon>
        <taxon>Streptophyta</taxon>
        <taxon>Embryophyta</taxon>
        <taxon>Tracheophyta</taxon>
        <taxon>Spermatophyta</taxon>
        <taxon>Magnoliopsida</taxon>
        <taxon>eudicotyledons</taxon>
        <taxon>Gunneridae</taxon>
        <taxon>Pentapetalae</taxon>
        <taxon>rosids</taxon>
        <taxon>malvids</taxon>
        <taxon>Malvales</taxon>
        <taxon>Malvaceae</taxon>
        <taxon>Byttnerioideae</taxon>
        <taxon>Theobroma</taxon>
    </lineage>
</organism>
<dbReference type="eggNOG" id="KOG4197">
    <property type="taxonomic scope" value="Eukaryota"/>
</dbReference>
<reference evidence="2 3" key="1">
    <citation type="journal article" date="2013" name="Genome Biol.">
        <title>The genome sequence of the most widely cultivated cacao type and its use to identify candidate genes regulating pod color.</title>
        <authorList>
            <person name="Motamayor J.C."/>
            <person name="Mockaitis K."/>
            <person name="Schmutz J."/>
            <person name="Haiminen N."/>
            <person name="Iii D.L."/>
            <person name="Cornejo O."/>
            <person name="Findley S.D."/>
            <person name="Zheng P."/>
            <person name="Utro F."/>
            <person name="Royaert S."/>
            <person name="Saski C."/>
            <person name="Jenkins J."/>
            <person name="Podicheti R."/>
            <person name="Zhao M."/>
            <person name="Scheffler B.E."/>
            <person name="Stack J.C."/>
            <person name="Feltus F.A."/>
            <person name="Mustiga G.M."/>
            <person name="Amores F."/>
            <person name="Phillips W."/>
            <person name="Marelli J.P."/>
            <person name="May G.D."/>
            <person name="Shapiro H."/>
            <person name="Ma J."/>
            <person name="Bustamante C.D."/>
            <person name="Schnell R.J."/>
            <person name="Main D."/>
            <person name="Gilbert D."/>
            <person name="Parida L."/>
            <person name="Kuhn D.N."/>
        </authorList>
    </citation>
    <scope>NUCLEOTIDE SEQUENCE [LARGE SCALE GENOMIC DNA]</scope>
    <source>
        <strain evidence="3">cv. Matina 1-6</strain>
    </source>
</reference>
<dbReference type="Gramene" id="EOX99412">
    <property type="protein sequence ID" value="EOX99412"/>
    <property type="gene ID" value="TCM_008093"/>
</dbReference>
<evidence type="ECO:0000256" key="1">
    <source>
        <dbReference type="ARBA" id="ARBA00007626"/>
    </source>
</evidence>
<dbReference type="HOGENOM" id="CLU_2164989_0_0_1"/>
<protein>
    <submittedName>
        <fullName evidence="2">Pentatricopeptide repeat-containing protein, putative</fullName>
    </submittedName>
</protein>
<dbReference type="STRING" id="3641.A0A061E449"/>
<dbReference type="PANTHER" id="PTHR45717:SF6">
    <property type="entry name" value="PENTACOTRIPEPTIDE-REPEAT REGION OF PRORP DOMAIN-CONTAINING PROTEIN"/>
    <property type="match status" value="1"/>
</dbReference>
<dbReference type="PANTHER" id="PTHR45717">
    <property type="entry name" value="OS12G0527900 PROTEIN"/>
    <property type="match status" value="1"/>
</dbReference>
<evidence type="ECO:0000313" key="3">
    <source>
        <dbReference type="Proteomes" id="UP000026915"/>
    </source>
</evidence>
<evidence type="ECO:0000313" key="2">
    <source>
        <dbReference type="EMBL" id="EOX99412.1"/>
    </source>
</evidence>
<accession>A0A061E449</accession>
<dbReference type="AlphaFoldDB" id="A0A061E449"/>
<dbReference type="EMBL" id="CM001880">
    <property type="protein sequence ID" value="EOX99412.1"/>
    <property type="molecule type" value="Genomic_DNA"/>
</dbReference>
<feature type="non-terminal residue" evidence="2">
    <location>
        <position position="111"/>
    </location>
</feature>
<proteinExistence type="inferred from homology"/>
<gene>
    <name evidence="2" type="ORF">TCM_008093</name>
</gene>